<dbReference type="PANTHER" id="PTHR11716:SF100">
    <property type="entry name" value="PHOSPHOLIPASE A2"/>
    <property type="match status" value="1"/>
</dbReference>
<evidence type="ECO:0000256" key="3">
    <source>
        <dbReference type="ARBA" id="ARBA00023157"/>
    </source>
</evidence>
<dbReference type="InterPro" id="IPR001211">
    <property type="entry name" value="PLA2"/>
</dbReference>
<feature type="active site" evidence="4">
    <location>
        <position position="206"/>
    </location>
</feature>
<evidence type="ECO:0000256" key="6">
    <source>
        <dbReference type="PIRSR" id="PIRSR601211-3"/>
    </source>
</evidence>
<dbReference type="GO" id="GO:0005509">
    <property type="term" value="F:calcium ion binding"/>
    <property type="evidence" value="ECO:0007669"/>
    <property type="project" value="InterPro"/>
</dbReference>
<dbReference type="Pfam" id="PF00068">
    <property type="entry name" value="Phospholip_A2_1"/>
    <property type="match status" value="2"/>
</dbReference>
<evidence type="ECO:0000313" key="11">
    <source>
        <dbReference type="Proteomes" id="UP001148018"/>
    </source>
</evidence>
<dbReference type="PANTHER" id="PTHR11716">
    <property type="entry name" value="PHOSPHOLIPASE A2 FAMILY MEMBER"/>
    <property type="match status" value="1"/>
</dbReference>
<keyword evidence="11" id="KW-1185">Reference proteome</keyword>
<name>A0A9Q0DP46_9TELE</name>
<evidence type="ECO:0000256" key="4">
    <source>
        <dbReference type="PIRSR" id="PIRSR601211-1"/>
    </source>
</evidence>
<dbReference type="GO" id="GO:0005576">
    <property type="term" value="C:extracellular region"/>
    <property type="evidence" value="ECO:0007669"/>
    <property type="project" value="UniProtKB-SubCell"/>
</dbReference>
<dbReference type="OrthoDB" id="5841574at2759"/>
<dbReference type="CDD" id="cd00618">
    <property type="entry name" value="PLA2_like"/>
    <property type="match status" value="1"/>
</dbReference>
<feature type="disulfide bond" evidence="6">
    <location>
        <begin position="239"/>
        <end position="251"/>
    </location>
</feature>
<dbReference type="FunFam" id="1.20.90.10:FF:000007">
    <property type="entry name" value="Acidic phospholipase A2"/>
    <property type="match status" value="1"/>
</dbReference>
<comment type="similarity">
    <text evidence="7">Belongs to the phospholipase A2 family.</text>
</comment>
<evidence type="ECO:0000256" key="8">
    <source>
        <dbReference type="RuleBase" id="RU361236"/>
    </source>
</evidence>
<keyword evidence="8" id="KW-0378">Hydrolase</keyword>
<dbReference type="Proteomes" id="UP001148018">
    <property type="component" value="Unassembled WGS sequence"/>
</dbReference>
<evidence type="ECO:0000256" key="1">
    <source>
        <dbReference type="ARBA" id="ARBA00004613"/>
    </source>
</evidence>
<keyword evidence="5 8" id="KW-0106">Calcium</keyword>
<dbReference type="CDD" id="cd00125">
    <property type="entry name" value="PLA2c"/>
    <property type="match status" value="1"/>
</dbReference>
<dbReference type="SUPFAM" id="SSF48619">
    <property type="entry name" value="Phospholipase A2, PLA2"/>
    <property type="match status" value="2"/>
</dbReference>
<keyword evidence="5" id="KW-0479">Metal-binding</keyword>
<feature type="binding site" evidence="5">
    <location>
        <position position="188"/>
    </location>
    <ligand>
        <name>Ca(2+)</name>
        <dbReference type="ChEBI" id="CHEBI:29108"/>
    </ligand>
</feature>
<dbReference type="EC" id="3.1.1.4" evidence="8"/>
<feature type="active site" evidence="4">
    <location>
        <position position="254"/>
    </location>
</feature>
<dbReference type="GO" id="GO:0050482">
    <property type="term" value="P:arachidonate secretion"/>
    <property type="evidence" value="ECO:0007669"/>
    <property type="project" value="InterPro"/>
</dbReference>
<comment type="cofactor">
    <cofactor evidence="5">
        <name>Ca(2+)</name>
        <dbReference type="ChEBI" id="CHEBI:29108"/>
    </cofactor>
    <text evidence="5">Binds 1 Ca(2+) ion per subunit.</text>
</comment>
<organism evidence="10 11">
    <name type="scientific">Muraenolepis orangiensis</name>
    <name type="common">Patagonian moray cod</name>
    <dbReference type="NCBI Taxonomy" id="630683"/>
    <lineage>
        <taxon>Eukaryota</taxon>
        <taxon>Metazoa</taxon>
        <taxon>Chordata</taxon>
        <taxon>Craniata</taxon>
        <taxon>Vertebrata</taxon>
        <taxon>Euteleostomi</taxon>
        <taxon>Actinopterygii</taxon>
        <taxon>Neopterygii</taxon>
        <taxon>Teleostei</taxon>
        <taxon>Neoteleostei</taxon>
        <taxon>Acanthomorphata</taxon>
        <taxon>Zeiogadaria</taxon>
        <taxon>Gadariae</taxon>
        <taxon>Gadiformes</taxon>
        <taxon>Muraenolepidoidei</taxon>
        <taxon>Muraenolepididae</taxon>
        <taxon>Muraenolepis</taxon>
    </lineage>
</organism>
<dbReference type="InterPro" id="IPR036444">
    <property type="entry name" value="PLipase_A2_dom_sf"/>
</dbReference>
<evidence type="ECO:0000256" key="2">
    <source>
        <dbReference type="ARBA" id="ARBA00022525"/>
    </source>
</evidence>
<comment type="catalytic activity">
    <reaction evidence="8">
        <text>a 1,2-diacyl-sn-glycero-3-phosphocholine + H2O = a 1-acyl-sn-glycero-3-phosphocholine + a fatty acid + H(+)</text>
        <dbReference type="Rhea" id="RHEA:15801"/>
        <dbReference type="ChEBI" id="CHEBI:15377"/>
        <dbReference type="ChEBI" id="CHEBI:15378"/>
        <dbReference type="ChEBI" id="CHEBI:28868"/>
        <dbReference type="ChEBI" id="CHEBI:57643"/>
        <dbReference type="ChEBI" id="CHEBI:58168"/>
        <dbReference type="EC" id="3.1.1.4"/>
    </reaction>
</comment>
<keyword evidence="2 8" id="KW-0964">Secreted</keyword>
<feature type="domain" description="Phospholipase A2-like central" evidence="9">
    <location>
        <begin position="73"/>
        <end position="156"/>
    </location>
</feature>
<feature type="disulfide bond" evidence="6">
    <location>
        <begin position="219"/>
        <end position="246"/>
    </location>
</feature>
<dbReference type="InterPro" id="IPR033112">
    <property type="entry name" value="PLA2_Asp_AS"/>
</dbReference>
<dbReference type="EMBL" id="JANIIK010000114">
    <property type="protein sequence ID" value="KAJ3590630.1"/>
    <property type="molecule type" value="Genomic_DNA"/>
</dbReference>
<proteinExistence type="inferred from homology"/>
<reference evidence="10" key="1">
    <citation type="submission" date="2022-07" db="EMBL/GenBank/DDBJ databases">
        <title>Chromosome-level genome of Muraenolepis orangiensis.</title>
        <authorList>
            <person name="Kim J."/>
        </authorList>
    </citation>
    <scope>NUCLEOTIDE SEQUENCE</scope>
    <source>
        <strain evidence="10">KU_S4_2022</strain>
        <tissue evidence="10">Muscle</tissue>
    </source>
</reference>
<feature type="disulfide bond" evidence="6">
    <location>
        <begin position="209"/>
        <end position="253"/>
    </location>
</feature>
<accession>A0A9Q0DP46</accession>
<evidence type="ECO:0000256" key="5">
    <source>
        <dbReference type="PIRSR" id="PIRSR601211-2"/>
    </source>
</evidence>
<dbReference type="AlphaFoldDB" id="A0A9Q0DP46"/>
<dbReference type="PROSITE" id="PS00118">
    <property type="entry name" value="PA2_HIS"/>
    <property type="match status" value="2"/>
</dbReference>
<dbReference type="GO" id="GO:0047498">
    <property type="term" value="F:calcium-dependent phospholipase A2 activity"/>
    <property type="evidence" value="ECO:0007669"/>
    <property type="project" value="TreeGrafter"/>
</dbReference>
<evidence type="ECO:0000256" key="7">
    <source>
        <dbReference type="RuleBase" id="RU003654"/>
    </source>
</evidence>
<keyword evidence="8" id="KW-0443">Lipid metabolism</keyword>
<protein>
    <recommendedName>
        <fullName evidence="8">Phospholipase A2</fullName>
        <ecNumber evidence="8">3.1.1.4</ecNumber>
    </recommendedName>
</protein>
<evidence type="ECO:0000313" key="10">
    <source>
        <dbReference type="EMBL" id="KAJ3590630.1"/>
    </source>
</evidence>
<dbReference type="InterPro" id="IPR016090">
    <property type="entry name" value="PLA2-like_dom"/>
</dbReference>
<sequence>MKRPGVALPPLTMPGPVVLVVVVPVWTPPGRAAGTLRYKSRPAPCFPFRSTSADMNPTGPLLLLLMACMASGNVIHFGPLIRCVQPEINPLQYNNYGCWCGFGGRGEPVDDVDMCCKVHDMCYKTCKLTPGCPSLIHFQGYRYTCDNQQVTCSACMASGNVFHFGRMILCVQPGTNPLHYNNYGCWCGFGGRAEPVDDMDMCCKLHDMCYKTCKLTPGCSSLIHFRGYRFTCDNRQATCSASNNNCQAALCECDRVAAHCFARTEYNPENKKLNKRVHCVD</sequence>
<keyword evidence="3 6" id="KW-1015">Disulfide bond</keyword>
<feature type="binding site" evidence="5">
    <location>
        <position position="207"/>
    </location>
    <ligand>
        <name>Ca(2+)</name>
        <dbReference type="ChEBI" id="CHEBI:29108"/>
    </ligand>
</feature>
<dbReference type="PROSITE" id="PS00119">
    <property type="entry name" value="PA2_ASP"/>
    <property type="match status" value="1"/>
</dbReference>
<dbReference type="PRINTS" id="PR00389">
    <property type="entry name" value="PHPHLIPASEA2"/>
</dbReference>
<dbReference type="InterPro" id="IPR033113">
    <property type="entry name" value="PLA2_histidine"/>
</dbReference>
<gene>
    <name evidence="10" type="ORF">NHX12_008580</name>
</gene>
<feature type="disulfide bond" evidence="6">
    <location>
        <begin position="187"/>
        <end position="203"/>
    </location>
</feature>
<dbReference type="SMART" id="SM00085">
    <property type="entry name" value="PA2c"/>
    <property type="match status" value="2"/>
</dbReference>
<dbReference type="Gene3D" id="1.20.90.10">
    <property type="entry name" value="Phospholipase A2 domain"/>
    <property type="match status" value="2"/>
</dbReference>
<comment type="subcellular location">
    <subcellularLocation>
        <location evidence="1 8">Secreted</location>
    </subcellularLocation>
</comment>
<feature type="domain" description="Phospholipase A2-like central" evidence="9">
    <location>
        <begin position="160"/>
        <end position="280"/>
    </location>
</feature>
<feature type="disulfide bond" evidence="6">
    <location>
        <begin position="202"/>
        <end position="260"/>
    </location>
</feature>
<evidence type="ECO:0000259" key="9">
    <source>
        <dbReference type="SMART" id="SM00085"/>
    </source>
</evidence>
<dbReference type="GO" id="GO:0016042">
    <property type="term" value="P:lipid catabolic process"/>
    <property type="evidence" value="ECO:0007669"/>
    <property type="project" value="InterPro"/>
</dbReference>
<comment type="caution">
    <text evidence="10">The sequence shown here is derived from an EMBL/GenBank/DDBJ whole genome shotgun (WGS) entry which is preliminary data.</text>
</comment>
<feature type="binding site" evidence="5">
    <location>
        <position position="190"/>
    </location>
    <ligand>
        <name>Ca(2+)</name>
        <dbReference type="ChEBI" id="CHEBI:29108"/>
    </ligand>
</feature>
<dbReference type="GO" id="GO:0006644">
    <property type="term" value="P:phospholipid metabolic process"/>
    <property type="evidence" value="ECO:0007669"/>
    <property type="project" value="InterPro"/>
</dbReference>
<dbReference type="GO" id="GO:0005543">
    <property type="term" value="F:phospholipid binding"/>
    <property type="evidence" value="ECO:0007669"/>
    <property type="project" value="TreeGrafter"/>
</dbReference>